<dbReference type="PANTHER" id="PTHR21136:SF168">
    <property type="entry name" value="VESICLE-ASSOCIATED MEMBRANE PROTEIN 9"/>
    <property type="match status" value="1"/>
</dbReference>
<feature type="domain" description="Longin" evidence="4">
    <location>
        <begin position="74"/>
        <end position="128"/>
    </location>
</feature>
<gene>
    <name evidence="5" type="ORF">ZIOFF_055132</name>
</gene>
<dbReference type="Gene3D" id="3.30.450.50">
    <property type="entry name" value="Longin domain"/>
    <property type="match status" value="1"/>
</dbReference>
<evidence type="ECO:0000313" key="5">
    <source>
        <dbReference type="EMBL" id="KAG6486555.1"/>
    </source>
</evidence>
<sequence>MWLLSYENLNLHETTVARFLASLTIATSTVNGCRGIFKTKGSASVSLISPRPRSSVREASCDQEMGQQSLIYSFVSRGTVIVAEYTEFTGNFNSIAAQCLQKLPATSNKFTYNCDGHTFNYLVEDGYSEGLSAIACRTCHLLLPLRLLLAKTYICCLLPLIANCPTKGHVGGAASMGCIRPVMLPQS</sequence>
<dbReference type="InterPro" id="IPR051097">
    <property type="entry name" value="Synaptobrevin-like_transport"/>
</dbReference>
<keyword evidence="2" id="KW-0472">Membrane</keyword>
<comment type="subcellular location">
    <subcellularLocation>
        <location evidence="3">Endomembrane system</location>
        <topology evidence="3">Single-pass type IV membrane protein</topology>
    </subcellularLocation>
</comment>
<dbReference type="EMBL" id="JACMSC010000015">
    <property type="protein sequence ID" value="KAG6486555.1"/>
    <property type="molecule type" value="Genomic_DNA"/>
</dbReference>
<evidence type="ECO:0000256" key="3">
    <source>
        <dbReference type="ARBA" id="ARBA00046280"/>
    </source>
</evidence>
<dbReference type="Proteomes" id="UP000734854">
    <property type="component" value="Unassembled WGS sequence"/>
</dbReference>
<evidence type="ECO:0000256" key="2">
    <source>
        <dbReference type="ARBA" id="ARBA00023136"/>
    </source>
</evidence>
<reference evidence="5 6" key="1">
    <citation type="submission" date="2020-08" db="EMBL/GenBank/DDBJ databases">
        <title>Plant Genome Project.</title>
        <authorList>
            <person name="Zhang R.-G."/>
        </authorList>
    </citation>
    <scope>NUCLEOTIDE SEQUENCE [LARGE SCALE GENOMIC DNA]</scope>
    <source>
        <tissue evidence="5">Rhizome</tissue>
    </source>
</reference>
<name>A0A8J5FFY7_ZINOF</name>
<evidence type="ECO:0000259" key="4">
    <source>
        <dbReference type="PROSITE" id="PS50859"/>
    </source>
</evidence>
<evidence type="ECO:0000256" key="1">
    <source>
        <dbReference type="ARBA" id="ARBA00008025"/>
    </source>
</evidence>
<dbReference type="AlphaFoldDB" id="A0A8J5FFY7"/>
<dbReference type="PANTHER" id="PTHR21136">
    <property type="entry name" value="SNARE PROTEINS"/>
    <property type="match status" value="1"/>
</dbReference>
<organism evidence="5 6">
    <name type="scientific">Zingiber officinale</name>
    <name type="common">Ginger</name>
    <name type="synonym">Amomum zingiber</name>
    <dbReference type="NCBI Taxonomy" id="94328"/>
    <lineage>
        <taxon>Eukaryota</taxon>
        <taxon>Viridiplantae</taxon>
        <taxon>Streptophyta</taxon>
        <taxon>Embryophyta</taxon>
        <taxon>Tracheophyta</taxon>
        <taxon>Spermatophyta</taxon>
        <taxon>Magnoliopsida</taxon>
        <taxon>Liliopsida</taxon>
        <taxon>Zingiberales</taxon>
        <taxon>Zingiberaceae</taxon>
        <taxon>Zingiber</taxon>
    </lineage>
</organism>
<dbReference type="PROSITE" id="PS50859">
    <property type="entry name" value="LONGIN"/>
    <property type="match status" value="1"/>
</dbReference>
<dbReference type="InterPro" id="IPR010908">
    <property type="entry name" value="Longin_dom"/>
</dbReference>
<comment type="similarity">
    <text evidence="1">Belongs to the synaptobrevin family.</text>
</comment>
<keyword evidence="6" id="KW-1185">Reference proteome</keyword>
<dbReference type="SUPFAM" id="SSF64356">
    <property type="entry name" value="SNARE-like"/>
    <property type="match status" value="1"/>
</dbReference>
<dbReference type="InterPro" id="IPR011012">
    <property type="entry name" value="Longin-like_dom_sf"/>
</dbReference>
<comment type="caution">
    <text evidence="5">The sequence shown here is derived from an EMBL/GenBank/DDBJ whole genome shotgun (WGS) entry which is preliminary data.</text>
</comment>
<dbReference type="GO" id="GO:0012505">
    <property type="term" value="C:endomembrane system"/>
    <property type="evidence" value="ECO:0007669"/>
    <property type="project" value="UniProtKB-SubCell"/>
</dbReference>
<protein>
    <recommendedName>
        <fullName evidence="4">Longin domain-containing protein</fullName>
    </recommendedName>
</protein>
<evidence type="ECO:0000313" key="6">
    <source>
        <dbReference type="Proteomes" id="UP000734854"/>
    </source>
</evidence>
<proteinExistence type="inferred from homology"/>
<dbReference type="CDD" id="cd14824">
    <property type="entry name" value="Longin"/>
    <property type="match status" value="1"/>
</dbReference>
<accession>A0A8J5FFY7</accession>